<dbReference type="RefSeq" id="WP_091548798.1">
    <property type="nucleotide sequence ID" value="NZ_FONY01000037.1"/>
</dbReference>
<accession>A0A1I2IVR8</accession>
<dbReference type="CDD" id="cd00887">
    <property type="entry name" value="MoeA"/>
    <property type="match status" value="1"/>
</dbReference>
<reference evidence="8 9" key="1">
    <citation type="submission" date="2016-10" db="EMBL/GenBank/DDBJ databases">
        <authorList>
            <person name="de Groot N.N."/>
        </authorList>
    </citation>
    <scope>NUCLEOTIDE SEQUENCE [LARGE SCALE GENOMIC DNA]</scope>
    <source>
        <strain>GEY</strain>
        <strain evidence="9">DSM 9560</strain>
    </source>
</reference>
<dbReference type="OrthoDB" id="9804758at2"/>
<protein>
    <recommendedName>
        <fullName evidence="6">Molybdopterin molybdenumtransferase</fullName>
        <ecNumber evidence="6">2.10.1.1</ecNumber>
    </recommendedName>
</protein>
<dbReference type="InterPro" id="IPR005111">
    <property type="entry name" value="MoeA_C_domain_IV"/>
</dbReference>
<dbReference type="GO" id="GO:0061599">
    <property type="term" value="F:molybdopterin molybdotransferase activity"/>
    <property type="evidence" value="ECO:0007669"/>
    <property type="project" value="UniProtKB-UniRule"/>
</dbReference>
<evidence type="ECO:0000256" key="3">
    <source>
        <dbReference type="ARBA" id="ARBA00010763"/>
    </source>
</evidence>
<comment type="function">
    <text evidence="1 6">Catalyzes the insertion of molybdate into adenylated molybdopterin with the concomitant release of AMP.</text>
</comment>
<keyword evidence="6" id="KW-0808">Transferase</keyword>
<dbReference type="SUPFAM" id="SSF53218">
    <property type="entry name" value="Molybdenum cofactor biosynthesis proteins"/>
    <property type="match status" value="1"/>
</dbReference>
<name>A0A1I2IVR8_9BACT</name>
<gene>
    <name evidence="8" type="ORF">SAMN04488541_103747</name>
</gene>
<dbReference type="InterPro" id="IPR036688">
    <property type="entry name" value="MoeA_C_domain_IV_sf"/>
</dbReference>
<evidence type="ECO:0000256" key="4">
    <source>
        <dbReference type="ARBA" id="ARBA00023150"/>
    </source>
</evidence>
<dbReference type="EMBL" id="FONY01000037">
    <property type="protein sequence ID" value="SFF46384.1"/>
    <property type="molecule type" value="Genomic_DNA"/>
</dbReference>
<comment type="cofactor">
    <cofactor evidence="6">
        <name>Mg(2+)</name>
        <dbReference type="ChEBI" id="CHEBI:18420"/>
    </cofactor>
</comment>
<dbReference type="PANTHER" id="PTHR10192">
    <property type="entry name" value="MOLYBDOPTERIN BIOSYNTHESIS PROTEIN"/>
    <property type="match status" value="1"/>
</dbReference>
<dbReference type="UniPathway" id="UPA00344"/>
<evidence type="ECO:0000313" key="8">
    <source>
        <dbReference type="EMBL" id="SFF46384.1"/>
    </source>
</evidence>
<dbReference type="InterPro" id="IPR036425">
    <property type="entry name" value="MoaB/Mog-like_dom_sf"/>
</dbReference>
<dbReference type="InterPro" id="IPR001453">
    <property type="entry name" value="MoaB/Mog_dom"/>
</dbReference>
<evidence type="ECO:0000313" key="9">
    <source>
        <dbReference type="Proteomes" id="UP000199513"/>
    </source>
</evidence>
<comment type="catalytic activity">
    <reaction evidence="5">
        <text>adenylyl-molybdopterin + molybdate = Mo-molybdopterin + AMP + H(+)</text>
        <dbReference type="Rhea" id="RHEA:35047"/>
        <dbReference type="ChEBI" id="CHEBI:15378"/>
        <dbReference type="ChEBI" id="CHEBI:36264"/>
        <dbReference type="ChEBI" id="CHEBI:62727"/>
        <dbReference type="ChEBI" id="CHEBI:71302"/>
        <dbReference type="ChEBI" id="CHEBI:456215"/>
        <dbReference type="EC" id="2.10.1.1"/>
    </reaction>
</comment>
<dbReference type="SUPFAM" id="SSF63867">
    <property type="entry name" value="MoeA C-terminal domain-like"/>
    <property type="match status" value="1"/>
</dbReference>
<dbReference type="GO" id="GO:0046872">
    <property type="term" value="F:metal ion binding"/>
    <property type="evidence" value="ECO:0007669"/>
    <property type="project" value="UniProtKB-UniRule"/>
</dbReference>
<dbReference type="EC" id="2.10.1.1" evidence="6"/>
<dbReference type="Proteomes" id="UP000199513">
    <property type="component" value="Unassembled WGS sequence"/>
</dbReference>
<keyword evidence="6" id="KW-0479">Metal-binding</keyword>
<evidence type="ECO:0000256" key="6">
    <source>
        <dbReference type="RuleBase" id="RU365090"/>
    </source>
</evidence>
<dbReference type="Gene3D" id="3.40.980.10">
    <property type="entry name" value="MoaB/Mog-like domain"/>
    <property type="match status" value="1"/>
</dbReference>
<proteinExistence type="inferred from homology"/>
<keyword evidence="6" id="KW-0500">Molybdenum</keyword>
<organism evidence="8 9">
    <name type="scientific">Thermoflexibacter ruber</name>
    <dbReference type="NCBI Taxonomy" id="1003"/>
    <lineage>
        <taxon>Bacteria</taxon>
        <taxon>Pseudomonadati</taxon>
        <taxon>Bacteroidota</taxon>
        <taxon>Cytophagia</taxon>
        <taxon>Cytophagales</taxon>
        <taxon>Thermoflexibacteraceae</taxon>
        <taxon>Thermoflexibacter</taxon>
    </lineage>
</organism>
<dbReference type="InterPro" id="IPR038987">
    <property type="entry name" value="MoeA-like"/>
</dbReference>
<dbReference type="Pfam" id="PF00994">
    <property type="entry name" value="MoCF_biosynth"/>
    <property type="match status" value="1"/>
</dbReference>
<dbReference type="InterPro" id="IPR008284">
    <property type="entry name" value="MoCF_biosynth_CS"/>
</dbReference>
<dbReference type="GO" id="GO:0006777">
    <property type="term" value="P:Mo-molybdopterin cofactor biosynthetic process"/>
    <property type="evidence" value="ECO:0007669"/>
    <property type="project" value="UniProtKB-UniRule"/>
</dbReference>
<dbReference type="Pfam" id="PF03454">
    <property type="entry name" value="MoeA_C"/>
    <property type="match status" value="1"/>
</dbReference>
<evidence type="ECO:0000256" key="2">
    <source>
        <dbReference type="ARBA" id="ARBA00005046"/>
    </source>
</evidence>
<evidence type="ECO:0000256" key="1">
    <source>
        <dbReference type="ARBA" id="ARBA00002901"/>
    </source>
</evidence>
<dbReference type="Gene3D" id="3.90.105.10">
    <property type="entry name" value="Molybdopterin biosynthesis moea protein, domain 2"/>
    <property type="match status" value="1"/>
</dbReference>
<dbReference type="Pfam" id="PF03453">
    <property type="entry name" value="MoeA_N"/>
    <property type="match status" value="1"/>
</dbReference>
<keyword evidence="6" id="KW-0460">Magnesium</keyword>
<dbReference type="PROSITE" id="PS01079">
    <property type="entry name" value="MOCF_BIOSYNTHESIS_2"/>
    <property type="match status" value="1"/>
</dbReference>
<dbReference type="Gene3D" id="2.40.340.10">
    <property type="entry name" value="MoeA, C-terminal, domain IV"/>
    <property type="match status" value="1"/>
</dbReference>
<feature type="domain" description="MoaB/Mog" evidence="7">
    <location>
        <begin position="180"/>
        <end position="322"/>
    </location>
</feature>
<dbReference type="AlphaFoldDB" id="A0A1I2IVR8"/>
<dbReference type="InterPro" id="IPR036135">
    <property type="entry name" value="MoeA_linker/N_sf"/>
</dbReference>
<dbReference type="PANTHER" id="PTHR10192:SF5">
    <property type="entry name" value="GEPHYRIN"/>
    <property type="match status" value="1"/>
</dbReference>
<comment type="pathway">
    <text evidence="2 6">Cofactor biosynthesis; molybdopterin biosynthesis.</text>
</comment>
<dbReference type="Gene3D" id="2.170.190.11">
    <property type="entry name" value="Molybdopterin biosynthesis moea protein, domain 3"/>
    <property type="match status" value="1"/>
</dbReference>
<keyword evidence="4 6" id="KW-0501">Molybdenum cofactor biosynthesis</keyword>
<dbReference type="SMART" id="SM00852">
    <property type="entry name" value="MoCF_biosynth"/>
    <property type="match status" value="1"/>
</dbReference>
<evidence type="ECO:0000259" key="7">
    <source>
        <dbReference type="SMART" id="SM00852"/>
    </source>
</evidence>
<dbReference type="InterPro" id="IPR005110">
    <property type="entry name" value="MoeA_linker/N"/>
</dbReference>
<evidence type="ECO:0000256" key="5">
    <source>
        <dbReference type="ARBA" id="ARBA00047317"/>
    </source>
</evidence>
<dbReference type="STRING" id="1003.SAMN04488541_103747"/>
<comment type="similarity">
    <text evidence="3 6">Belongs to the MoeA family.</text>
</comment>
<dbReference type="SUPFAM" id="SSF63882">
    <property type="entry name" value="MoeA N-terminal region -like"/>
    <property type="match status" value="1"/>
</dbReference>
<keyword evidence="9" id="KW-1185">Reference proteome</keyword>
<dbReference type="NCBIfam" id="TIGR00177">
    <property type="entry name" value="molyb_syn"/>
    <property type="match status" value="1"/>
</dbReference>
<sequence>MISSEEATQIIQQHLFLSKPVEVKLMKTLGRVLREEIRADRDLPPYDRVTMDGIAIDYQAINKGISSFFVERTQFAGMLPTQLSSMNHCIEVMTGAVLPIGTDTVIRYEDLEKEEKEGKVYFKLKNVEVKYQQNVHHQGSDSKEGEILVQSSTKISSAEIAVAAAVGKSALWVSQKPLFAIISNGDELVDIESTPLMHQIRRSNTYMLLAALENLRMKADTFHLPDNKAIIERKLANILSPKSVFDVILLTGGVSAGKADFVPQVLENLGVEKLFHQVAQRPGKPFWFGKTKANKMVFALPGNPVSTFVCFHKYVVPWLKASLFESNSLDLPQAILKEDFSFKPSLTYFLQVKLNYENQQLLATPIEGGGSGDFANLLECDGFLELPAEKTHFKAGEKYPFIRYR</sequence>
<dbReference type="GO" id="GO:0005829">
    <property type="term" value="C:cytosol"/>
    <property type="evidence" value="ECO:0007669"/>
    <property type="project" value="TreeGrafter"/>
</dbReference>